<evidence type="ECO:0000256" key="8">
    <source>
        <dbReference type="SAM" id="Phobius"/>
    </source>
</evidence>
<name>A0ABQ7M293_BRACM</name>
<feature type="transmembrane region" description="Helical" evidence="8">
    <location>
        <begin position="680"/>
        <end position="697"/>
    </location>
</feature>
<proteinExistence type="predicted"/>
<evidence type="ECO:0000256" key="5">
    <source>
        <dbReference type="ARBA" id="ARBA00022989"/>
    </source>
</evidence>
<feature type="transmembrane region" description="Helical" evidence="8">
    <location>
        <begin position="264"/>
        <end position="285"/>
    </location>
</feature>
<accession>A0ABQ7M293</accession>
<comment type="subcellular location">
    <subcellularLocation>
        <location evidence="1">Membrane</location>
    </subcellularLocation>
</comment>
<sequence length="1653" mass="181479">MKSFDTVESGDATGNNFDDDGREKRTGTLMTASAHIITAVVGSGVLSLAWAIAQLGWVAGIVILVTFAVINYYTSTMLADCYRSDTGTRNCTYMDVVRAYLGGRKVQLCGLAQYGCFIGVTIGYTITASISLVAIGKANCFHDKGHGEKCSMPNYPFMAVFGIVEIILSQIPSFHKLSFLSIIATVMSFSYASIGIGLAMAVVASGKVGKTGATGTVVGVEVTASDKIWKSFQATGDIAFSYAYSSILDTLRSSPPENKVMKKASLAGVSTTTFFYMLCGCIGYAAFGNKAPGDFLTDFFYEPYWLIDFANACIVLHLIAAYQVFAQPIFQFVENKCNKAWPESNFITKEHSMNILFLGKCRISFFRLVWRTAYVIFTTVVAMIFPFFNAILGLIGAAAFWPLTVYFPVEMHISQRKIKKHSMRWIGLKLLVLVCLIVTLLAAIGSIVGLIKSLTALTCTLAYPVYRTLRGGGKDNGIETQWTSGVNSGGISRFLESVSLSLSLSETIKHAIRSQNRVIVEGNNLTNARFKICSSFSMFLELEAGLLFTATAVAYWNYFIRLEMKLKRAVDVEEEDYFAVWHCWKYRELQAARCGSIQGQCAYEQRGLKGWFLCTCSSFTHLLFDAVHNPSAVESADANVDDDGREKRTGTLMTASAHIITAVIGSGVLSLAWAIAQLGWVAGTLILVTFAVVNYYTSTMLADCYRSDAGARNYTYMDVVRSYLGGRKVQLCGLAQYGCLVGVTIGYTITASISLVAIWKATCFHKKGHGAKCSIPNYPFMVAFGVVEIFLSQLPNFHKLSFLSIIAAIMSFSYASIGIGLAISVVASGKVGKTSVTGTVVGVDVTASDKIWKAFQATGDIAFSYSFSTILDTLRSSPPENKVMKKATLAGVSTTTVFYILCGCMGYAAFGNRAPGDFLTDFGFYEPYWLINFANACIVLHLIAAYQVFAQPIFQLVENKCNKAWPENNFINKEHSINIPFLGKWRINFFRLVWRTAYVILTTFVAVIFPFFNSILGLIGATAFWPLTVYFPVEMHISQRKVKKYSMKWNALKLLISAHPKFKKFRDEIFEEFDDLKLIFDKNIATGTNAIGLGETTDAQTVRVAETEKEQANCGEEFSFDVQQNYESQSSFFCSPSDDTLEKLPLRKRQKTSPLNKDLCHLLSSLFMSPSPPLTMKSLDTLHNPSAVESGNAAVKNVDDDGREKRTGTFLTASAHIITAVIGSGVLSLAWALAQLGWVAGTMILVIFAIITYYTSTLLADCYRAPDPITGTRNYTYMGVVRAYLGGKKVQLCGLAQYGNLVGVSIGYTITASISLVAIGRANCFHDKGHGAKCTASNYPYMVAFGGLQILLSQIPNFHKLSFLSIIAAVMSFSYASIGIGLAIAKVASGKVGKTTLTGTVIGVDVSASDKVWKAFQAVGDIAFSYAYTTILIEIQDTLRSSPPENKVMKKASLIGVSTTTVFYLLCGCIGYAAFGNLSPGDFLTDFGFYEPFWLVIFANVCIAVHLVGAYQVYVQPFFQFVESKCNKKWPESNFINKEYSLKIPLLGKFRVNFFRLVWRTNYVILTTFIAMIFPFFNSILGLLGALAFWPLTVYFPVAMHIAQTKVKKYSGRWLALNLLVLVCLIVSALAAVGSIVGLINNVKKYKPFESID</sequence>
<keyword evidence="3 8" id="KW-0812">Transmembrane</keyword>
<feature type="transmembrane region" description="Helical" evidence="8">
    <location>
        <begin position="536"/>
        <end position="558"/>
    </location>
</feature>
<feature type="transmembrane region" description="Helical" evidence="8">
    <location>
        <begin position="1236"/>
        <end position="1254"/>
    </location>
</feature>
<evidence type="ECO:0000313" key="10">
    <source>
        <dbReference type="EMBL" id="KAG5391739.1"/>
    </source>
</evidence>
<feature type="transmembrane region" description="Helical" evidence="8">
    <location>
        <begin position="1015"/>
        <end position="1033"/>
    </location>
</feature>
<feature type="domain" description="Amino acid transporter transmembrane" evidence="9">
    <location>
        <begin position="649"/>
        <end position="1053"/>
    </location>
</feature>
<feature type="transmembrane region" description="Helical" evidence="8">
    <location>
        <begin position="179"/>
        <end position="203"/>
    </location>
</feature>
<feature type="domain" description="Amino acid transporter transmembrane" evidence="9">
    <location>
        <begin position="1207"/>
        <end position="1640"/>
    </location>
</feature>
<feature type="transmembrane region" description="Helical" evidence="8">
    <location>
        <begin position="305"/>
        <end position="326"/>
    </location>
</feature>
<evidence type="ECO:0000256" key="7">
    <source>
        <dbReference type="SAM" id="MobiDB-lite"/>
    </source>
</evidence>
<evidence type="ECO:0000256" key="3">
    <source>
        <dbReference type="ARBA" id="ARBA00022692"/>
    </source>
</evidence>
<dbReference type="PANTHER" id="PTHR48017">
    <property type="entry name" value="OS05G0424000 PROTEIN-RELATED"/>
    <property type="match status" value="1"/>
</dbReference>
<protein>
    <recommendedName>
        <fullName evidence="9">Amino acid transporter transmembrane domain-containing protein</fullName>
    </recommendedName>
</protein>
<evidence type="ECO:0000256" key="1">
    <source>
        <dbReference type="ARBA" id="ARBA00004370"/>
    </source>
</evidence>
<feature type="transmembrane region" description="Helical" evidence="8">
    <location>
        <begin position="992"/>
        <end position="1009"/>
    </location>
</feature>
<feature type="transmembrane region" description="Helical" evidence="8">
    <location>
        <begin position="111"/>
        <end position="135"/>
    </location>
</feature>
<feature type="transmembrane region" description="Helical" evidence="8">
    <location>
        <begin position="430"/>
        <end position="451"/>
    </location>
</feature>
<keyword evidence="4" id="KW-0029">Amino-acid transport</keyword>
<feature type="transmembrane region" description="Helical" evidence="8">
    <location>
        <begin position="655"/>
        <end position="674"/>
    </location>
</feature>
<feature type="transmembrane region" description="Helical" evidence="8">
    <location>
        <begin position="1557"/>
        <end position="1577"/>
    </location>
</feature>
<feature type="transmembrane region" description="Helical" evidence="8">
    <location>
        <begin position="1615"/>
        <end position="1640"/>
    </location>
</feature>
<feature type="transmembrane region" description="Helical" evidence="8">
    <location>
        <begin position="800"/>
        <end position="827"/>
    </location>
</feature>
<evidence type="ECO:0000313" key="11">
    <source>
        <dbReference type="Proteomes" id="UP000823674"/>
    </source>
</evidence>
<gene>
    <name evidence="10" type="primary">A06p007820.1_BraROA</name>
    <name evidence="10" type="ORF">IGI04_021702</name>
</gene>
<comment type="caution">
    <text evidence="10">The sequence shown here is derived from an EMBL/GenBank/DDBJ whole genome shotgun (WGS) entry which is preliminary data.</text>
</comment>
<organism evidence="10 11">
    <name type="scientific">Brassica rapa subsp. trilocularis</name>
    <dbReference type="NCBI Taxonomy" id="1813537"/>
    <lineage>
        <taxon>Eukaryota</taxon>
        <taxon>Viridiplantae</taxon>
        <taxon>Streptophyta</taxon>
        <taxon>Embryophyta</taxon>
        <taxon>Tracheophyta</taxon>
        <taxon>Spermatophyta</taxon>
        <taxon>Magnoliopsida</taxon>
        <taxon>eudicotyledons</taxon>
        <taxon>Gunneridae</taxon>
        <taxon>Pentapetalae</taxon>
        <taxon>rosids</taxon>
        <taxon>malvids</taxon>
        <taxon>Brassicales</taxon>
        <taxon>Brassicaceae</taxon>
        <taxon>Brassiceae</taxon>
        <taxon>Brassica</taxon>
    </lineage>
</organism>
<dbReference type="InterPro" id="IPR013057">
    <property type="entry name" value="AA_transpt_TM"/>
</dbReference>
<feature type="transmembrane region" description="Helical" evidence="8">
    <location>
        <begin position="29"/>
        <end position="48"/>
    </location>
</feature>
<feature type="transmembrane region" description="Helical" evidence="8">
    <location>
        <begin position="391"/>
        <end position="409"/>
    </location>
</feature>
<feature type="transmembrane region" description="Helical" evidence="8">
    <location>
        <begin position="1210"/>
        <end position="1230"/>
    </location>
</feature>
<feature type="transmembrane region" description="Helical" evidence="8">
    <location>
        <begin position="887"/>
        <end position="909"/>
    </location>
</feature>
<feature type="region of interest" description="Disordered" evidence="7">
    <location>
        <begin position="1"/>
        <end position="22"/>
    </location>
</feature>
<dbReference type="EMBL" id="JADBGQ010000006">
    <property type="protein sequence ID" value="KAG5391739.1"/>
    <property type="molecule type" value="Genomic_DNA"/>
</dbReference>
<evidence type="ECO:0000256" key="4">
    <source>
        <dbReference type="ARBA" id="ARBA00022970"/>
    </source>
</evidence>
<keyword evidence="2" id="KW-0813">Transport</keyword>
<reference evidence="10 11" key="1">
    <citation type="submission" date="2021-03" db="EMBL/GenBank/DDBJ databases">
        <authorList>
            <person name="King G.J."/>
            <person name="Bancroft I."/>
            <person name="Baten A."/>
            <person name="Bloomfield J."/>
            <person name="Borpatragohain P."/>
            <person name="He Z."/>
            <person name="Irish N."/>
            <person name="Irwin J."/>
            <person name="Liu K."/>
            <person name="Mauleon R.P."/>
            <person name="Moore J."/>
            <person name="Morris R."/>
            <person name="Ostergaard L."/>
            <person name="Wang B."/>
            <person name="Wells R."/>
        </authorList>
    </citation>
    <scope>NUCLEOTIDE SEQUENCE [LARGE SCALE GENOMIC DNA]</scope>
    <source>
        <strain evidence="10">R-o-18</strain>
        <tissue evidence="10">Leaf</tissue>
    </source>
</reference>
<keyword evidence="5 8" id="KW-1133">Transmembrane helix</keyword>
<feature type="transmembrane region" description="Helical" evidence="8">
    <location>
        <begin position="368"/>
        <end position="385"/>
    </location>
</feature>
<keyword evidence="6 8" id="KW-0472">Membrane</keyword>
<feature type="transmembrane region" description="Helical" evidence="8">
    <location>
        <begin position="1583"/>
        <end position="1603"/>
    </location>
</feature>
<evidence type="ECO:0000256" key="2">
    <source>
        <dbReference type="ARBA" id="ARBA00022448"/>
    </source>
</evidence>
<feature type="transmembrane region" description="Helical" evidence="8">
    <location>
        <begin position="929"/>
        <end position="950"/>
    </location>
</feature>
<feature type="transmembrane region" description="Helical" evidence="8">
    <location>
        <begin position="1452"/>
        <end position="1473"/>
    </location>
</feature>
<evidence type="ECO:0000259" key="9">
    <source>
        <dbReference type="Pfam" id="PF01490"/>
    </source>
</evidence>
<dbReference type="Proteomes" id="UP000823674">
    <property type="component" value="Chromosome A06"/>
</dbReference>
<dbReference type="Pfam" id="PF01490">
    <property type="entry name" value="Aa_trans"/>
    <property type="match status" value="3"/>
</dbReference>
<feature type="domain" description="Amino acid transporter transmembrane" evidence="9">
    <location>
        <begin position="26"/>
        <end position="451"/>
    </location>
</feature>
<feature type="transmembrane region" description="Helical" evidence="8">
    <location>
        <begin position="1361"/>
        <end position="1385"/>
    </location>
</feature>
<feature type="transmembrane region" description="Helical" evidence="8">
    <location>
        <begin position="1493"/>
        <end position="1515"/>
    </location>
</feature>
<keyword evidence="11" id="KW-1185">Reference proteome</keyword>
<evidence type="ECO:0000256" key="6">
    <source>
        <dbReference type="ARBA" id="ARBA00023136"/>
    </source>
</evidence>
<feature type="transmembrane region" description="Helical" evidence="8">
    <location>
        <begin position="55"/>
        <end position="74"/>
    </location>
</feature>